<keyword evidence="1" id="KW-0378">Hydrolase</keyword>
<protein>
    <submittedName>
        <fullName evidence="1">Homing intron endonuclease</fullName>
    </submittedName>
</protein>
<keyword evidence="2" id="KW-1185">Reference proteome</keyword>
<organism evidence="1 2">
    <name type="scientific">Bacillus phage vB_BsuS_PJN02</name>
    <dbReference type="NCBI Taxonomy" id="2920374"/>
    <lineage>
        <taxon>Viruses</taxon>
        <taxon>Duplodnaviria</taxon>
        <taxon>Heunggongvirae</taxon>
        <taxon>Uroviricota</taxon>
        <taxon>Caudoviricetes</taxon>
        <taxon>Heleneionescovirinae</taxon>
        <taxon>Zhangjivirus</taxon>
        <taxon>Zhangjivirus PJN02</taxon>
    </lineage>
</organism>
<evidence type="ECO:0000313" key="2">
    <source>
        <dbReference type="Proteomes" id="UP000829276"/>
    </source>
</evidence>
<keyword evidence="1" id="KW-0255">Endonuclease</keyword>
<evidence type="ECO:0000313" key="1">
    <source>
        <dbReference type="EMBL" id="UNH58420.1"/>
    </source>
</evidence>
<accession>A0AC61TSC5</accession>
<keyword evidence="1" id="KW-0540">Nuclease</keyword>
<name>A0AC61TSC5_9CAUD</name>
<reference evidence="1" key="1">
    <citation type="submission" date="2022-02" db="EMBL/GenBank/DDBJ databases">
        <authorList>
            <person name="Nazir A."/>
            <person name="Chen Y."/>
            <person name="Liu Y."/>
        </authorList>
    </citation>
    <scope>NUCLEOTIDE SEQUENCE</scope>
</reference>
<proteinExistence type="predicted"/>
<dbReference type="Proteomes" id="UP000829276">
    <property type="component" value="Segment"/>
</dbReference>
<sequence length="210" mass="24767">MNIERRKSLHFSGLRANRHENERLQNSFNKYGENNFEFEIIIQNDKFTKDELFHLEQMFIKIFNTIDRDIGFNLTLGGKGSLGWKMPKEERQRRAEAYKGEGNPFYGKSHSKESIERKIKNTNYSFTQSKEYRDKISKSMKGKIFSKEHSMNKSIAQKGGKNPSARKISIEGKIYECIQDAVNDLGIKHTTIQYRLKSKSEQFKNWFYID</sequence>
<dbReference type="EMBL" id="OM634653">
    <property type="protein sequence ID" value="UNH58420.1"/>
    <property type="molecule type" value="Genomic_DNA"/>
</dbReference>